<sequence length="87" mass="9509">MKVVADGGPDLSDDRQLSGWRSRPRHNGGCADGERGEHGRWRKRAGKGRVGAAGRQSFGSGSPSSLLAIAPQWGASHFRFPRLRRRD</sequence>
<dbReference type="Proteomes" id="UP000059680">
    <property type="component" value="Chromosome 5"/>
</dbReference>
<organism evidence="2 3">
    <name type="scientific">Oryza sativa subsp. japonica</name>
    <name type="common">Rice</name>
    <dbReference type="NCBI Taxonomy" id="39947"/>
    <lineage>
        <taxon>Eukaryota</taxon>
        <taxon>Viridiplantae</taxon>
        <taxon>Streptophyta</taxon>
        <taxon>Embryophyta</taxon>
        <taxon>Tracheophyta</taxon>
        <taxon>Spermatophyta</taxon>
        <taxon>Magnoliopsida</taxon>
        <taxon>Liliopsida</taxon>
        <taxon>Poales</taxon>
        <taxon>Poaceae</taxon>
        <taxon>BOP clade</taxon>
        <taxon>Oryzoideae</taxon>
        <taxon>Oryzeae</taxon>
        <taxon>Oryzinae</taxon>
        <taxon>Oryza</taxon>
        <taxon>Oryza sativa</taxon>
    </lineage>
</organism>
<reference evidence="2 3" key="2">
    <citation type="journal article" date="2013" name="Plant Cell Physiol.">
        <title>Rice Annotation Project Database (RAP-DB): an integrative and interactive database for rice genomics.</title>
        <authorList>
            <person name="Sakai H."/>
            <person name="Lee S.S."/>
            <person name="Tanaka T."/>
            <person name="Numa H."/>
            <person name="Kim J."/>
            <person name="Kawahara Y."/>
            <person name="Wakimoto H."/>
            <person name="Yang C.C."/>
            <person name="Iwamoto M."/>
            <person name="Abe T."/>
            <person name="Yamada Y."/>
            <person name="Muto A."/>
            <person name="Inokuchi H."/>
            <person name="Ikemura T."/>
            <person name="Matsumoto T."/>
            <person name="Sasaki T."/>
            <person name="Itoh T."/>
        </authorList>
    </citation>
    <scope>NUCLEOTIDE SEQUENCE [LARGE SCALE GENOMIC DNA]</scope>
    <source>
        <strain evidence="3">cv. Nipponbare</strain>
    </source>
</reference>
<protein>
    <submittedName>
        <fullName evidence="2">Os05g0527466 protein</fullName>
    </submittedName>
</protein>
<dbReference type="InParanoid" id="A0A0P0WPT6"/>
<reference evidence="3" key="1">
    <citation type="journal article" date="2005" name="Nature">
        <title>The map-based sequence of the rice genome.</title>
        <authorList>
            <consortium name="International rice genome sequencing project (IRGSP)"/>
            <person name="Matsumoto T."/>
            <person name="Wu J."/>
            <person name="Kanamori H."/>
            <person name="Katayose Y."/>
            <person name="Fujisawa M."/>
            <person name="Namiki N."/>
            <person name="Mizuno H."/>
            <person name="Yamamoto K."/>
            <person name="Antonio B.A."/>
            <person name="Baba T."/>
            <person name="Sakata K."/>
            <person name="Nagamura Y."/>
            <person name="Aoki H."/>
            <person name="Arikawa K."/>
            <person name="Arita K."/>
            <person name="Bito T."/>
            <person name="Chiden Y."/>
            <person name="Fujitsuka N."/>
            <person name="Fukunaka R."/>
            <person name="Hamada M."/>
            <person name="Harada C."/>
            <person name="Hayashi A."/>
            <person name="Hijishita S."/>
            <person name="Honda M."/>
            <person name="Hosokawa S."/>
            <person name="Ichikawa Y."/>
            <person name="Idonuma A."/>
            <person name="Iijima M."/>
            <person name="Ikeda M."/>
            <person name="Ikeno M."/>
            <person name="Ito K."/>
            <person name="Ito S."/>
            <person name="Ito T."/>
            <person name="Ito Y."/>
            <person name="Ito Y."/>
            <person name="Iwabuchi A."/>
            <person name="Kamiya K."/>
            <person name="Karasawa W."/>
            <person name="Kurita K."/>
            <person name="Katagiri S."/>
            <person name="Kikuta A."/>
            <person name="Kobayashi H."/>
            <person name="Kobayashi N."/>
            <person name="Machita K."/>
            <person name="Maehara T."/>
            <person name="Masukawa M."/>
            <person name="Mizubayashi T."/>
            <person name="Mukai Y."/>
            <person name="Nagasaki H."/>
            <person name="Nagata Y."/>
            <person name="Naito S."/>
            <person name="Nakashima M."/>
            <person name="Nakama Y."/>
            <person name="Nakamichi Y."/>
            <person name="Nakamura M."/>
            <person name="Meguro A."/>
            <person name="Negishi M."/>
            <person name="Ohta I."/>
            <person name="Ohta T."/>
            <person name="Okamoto M."/>
            <person name="Ono N."/>
            <person name="Saji S."/>
            <person name="Sakaguchi M."/>
            <person name="Sakai K."/>
            <person name="Shibata M."/>
            <person name="Shimokawa T."/>
            <person name="Song J."/>
            <person name="Takazaki Y."/>
            <person name="Terasawa K."/>
            <person name="Tsugane M."/>
            <person name="Tsuji K."/>
            <person name="Ueda S."/>
            <person name="Waki K."/>
            <person name="Yamagata H."/>
            <person name="Yamamoto M."/>
            <person name="Yamamoto S."/>
            <person name="Yamane H."/>
            <person name="Yoshiki S."/>
            <person name="Yoshihara R."/>
            <person name="Yukawa K."/>
            <person name="Zhong H."/>
            <person name="Yano M."/>
            <person name="Yuan Q."/>
            <person name="Ouyang S."/>
            <person name="Liu J."/>
            <person name="Jones K.M."/>
            <person name="Gansberger K."/>
            <person name="Moffat K."/>
            <person name="Hill J."/>
            <person name="Bera J."/>
            <person name="Fadrosh D."/>
            <person name="Jin S."/>
            <person name="Johri S."/>
            <person name="Kim M."/>
            <person name="Overton L."/>
            <person name="Reardon M."/>
            <person name="Tsitrin T."/>
            <person name="Vuong H."/>
            <person name="Weaver B."/>
            <person name="Ciecko A."/>
            <person name="Tallon L."/>
            <person name="Jackson J."/>
            <person name="Pai G."/>
            <person name="Aken S.V."/>
            <person name="Utterback T."/>
            <person name="Reidmuller S."/>
            <person name="Feldblyum T."/>
            <person name="Hsiao J."/>
            <person name="Zismann V."/>
            <person name="Iobst S."/>
            <person name="de Vazeille A.R."/>
            <person name="Buell C.R."/>
            <person name="Ying K."/>
            <person name="Li Y."/>
            <person name="Lu T."/>
            <person name="Huang Y."/>
            <person name="Zhao Q."/>
            <person name="Feng Q."/>
            <person name="Zhang L."/>
            <person name="Zhu J."/>
            <person name="Weng Q."/>
            <person name="Mu J."/>
            <person name="Lu Y."/>
            <person name="Fan D."/>
            <person name="Liu Y."/>
            <person name="Guan J."/>
            <person name="Zhang Y."/>
            <person name="Yu S."/>
            <person name="Liu X."/>
            <person name="Zhang Y."/>
            <person name="Hong G."/>
            <person name="Han B."/>
            <person name="Choisne N."/>
            <person name="Demange N."/>
            <person name="Orjeda G."/>
            <person name="Samain S."/>
            <person name="Cattolico L."/>
            <person name="Pelletier E."/>
            <person name="Couloux A."/>
            <person name="Segurens B."/>
            <person name="Wincker P."/>
            <person name="D'Hont A."/>
            <person name="Scarpelli C."/>
            <person name="Weissenbach J."/>
            <person name="Salanoubat M."/>
            <person name="Quetier F."/>
            <person name="Yu Y."/>
            <person name="Kim H.R."/>
            <person name="Rambo T."/>
            <person name="Currie J."/>
            <person name="Collura K."/>
            <person name="Luo M."/>
            <person name="Yang T."/>
            <person name="Ammiraju J.S.S."/>
            <person name="Engler F."/>
            <person name="Soderlund C."/>
            <person name="Wing R.A."/>
            <person name="Palmer L.E."/>
            <person name="de la Bastide M."/>
            <person name="Spiegel L."/>
            <person name="Nascimento L."/>
            <person name="Zutavern T."/>
            <person name="O'Shaughnessy A."/>
            <person name="Dike S."/>
            <person name="Dedhia N."/>
            <person name="Preston R."/>
            <person name="Balija V."/>
            <person name="McCombie W.R."/>
            <person name="Chow T."/>
            <person name="Chen H."/>
            <person name="Chung M."/>
            <person name="Chen C."/>
            <person name="Shaw J."/>
            <person name="Wu H."/>
            <person name="Hsiao K."/>
            <person name="Chao Y."/>
            <person name="Chu M."/>
            <person name="Cheng C."/>
            <person name="Hour A."/>
            <person name="Lee P."/>
            <person name="Lin S."/>
            <person name="Lin Y."/>
            <person name="Liou J."/>
            <person name="Liu S."/>
            <person name="Hsing Y."/>
            <person name="Raghuvanshi S."/>
            <person name="Mohanty A."/>
            <person name="Bharti A.K."/>
            <person name="Gaur A."/>
            <person name="Gupta V."/>
            <person name="Kumar D."/>
            <person name="Ravi V."/>
            <person name="Vij S."/>
            <person name="Kapur A."/>
            <person name="Khurana P."/>
            <person name="Khurana P."/>
            <person name="Khurana J.P."/>
            <person name="Tyagi A.K."/>
            <person name="Gaikwad K."/>
            <person name="Singh A."/>
            <person name="Dalal V."/>
            <person name="Srivastava S."/>
            <person name="Dixit A."/>
            <person name="Pal A.K."/>
            <person name="Ghazi I.A."/>
            <person name="Yadav M."/>
            <person name="Pandit A."/>
            <person name="Bhargava A."/>
            <person name="Sureshbabu K."/>
            <person name="Batra K."/>
            <person name="Sharma T.R."/>
            <person name="Mohapatra T."/>
            <person name="Singh N.K."/>
            <person name="Messing J."/>
            <person name="Nelson A.B."/>
            <person name="Fuks G."/>
            <person name="Kavchok S."/>
            <person name="Keizer G."/>
            <person name="Linton E."/>
            <person name="Llaca V."/>
            <person name="Song R."/>
            <person name="Tanyolac B."/>
            <person name="Young S."/>
            <person name="Ho-Il K."/>
            <person name="Hahn J.H."/>
            <person name="Sangsakoo G."/>
            <person name="Vanavichit A."/>
            <person name="de Mattos Luiz.A.T."/>
            <person name="Zimmer P.D."/>
            <person name="Malone G."/>
            <person name="Dellagostin O."/>
            <person name="de Oliveira A.C."/>
            <person name="Bevan M."/>
            <person name="Bancroft I."/>
            <person name="Minx P."/>
            <person name="Cordum H."/>
            <person name="Wilson R."/>
            <person name="Cheng Z."/>
            <person name="Jin W."/>
            <person name="Jiang J."/>
            <person name="Leong S.A."/>
            <person name="Iwama H."/>
            <person name="Gojobori T."/>
            <person name="Itoh T."/>
            <person name="Niimura Y."/>
            <person name="Fujii Y."/>
            <person name="Habara T."/>
            <person name="Sakai H."/>
            <person name="Sato Y."/>
            <person name="Wilson G."/>
            <person name="Kumar K."/>
            <person name="McCouch S."/>
            <person name="Juretic N."/>
            <person name="Hoen D."/>
            <person name="Wright S."/>
            <person name="Bruskiewich R."/>
            <person name="Bureau T."/>
            <person name="Miyao A."/>
            <person name="Hirochika H."/>
            <person name="Nishikawa T."/>
            <person name="Kadowaki K."/>
            <person name="Sugiura M."/>
            <person name="Burr B."/>
            <person name="Sasaki T."/>
        </authorList>
    </citation>
    <scope>NUCLEOTIDE SEQUENCE [LARGE SCALE GENOMIC DNA]</scope>
    <source>
        <strain evidence="3">cv. Nipponbare</strain>
    </source>
</reference>
<name>A0A0P0WPT6_ORYSJ</name>
<dbReference type="PaxDb" id="39947-A0A0P0WPT6"/>
<gene>
    <name evidence="2" type="ordered locus">Os05g0527466</name>
    <name evidence="2" type="ORF">OSNPB_050527466</name>
</gene>
<accession>A0A0P0WPT6</accession>
<proteinExistence type="predicted"/>
<keyword evidence="3" id="KW-1185">Reference proteome</keyword>
<evidence type="ECO:0000313" key="2">
    <source>
        <dbReference type="EMBL" id="BAS94999.1"/>
    </source>
</evidence>
<evidence type="ECO:0000313" key="3">
    <source>
        <dbReference type="Proteomes" id="UP000059680"/>
    </source>
</evidence>
<dbReference type="AlphaFoldDB" id="A0A0P0WPT6"/>
<evidence type="ECO:0000256" key="1">
    <source>
        <dbReference type="SAM" id="MobiDB-lite"/>
    </source>
</evidence>
<reference evidence="2 3" key="3">
    <citation type="journal article" date="2013" name="Rice">
        <title>Improvement of the Oryza sativa Nipponbare reference genome using next generation sequence and optical map data.</title>
        <authorList>
            <person name="Kawahara Y."/>
            <person name="de la Bastide M."/>
            <person name="Hamilton J.P."/>
            <person name="Kanamori H."/>
            <person name="McCombie W.R."/>
            <person name="Ouyang S."/>
            <person name="Schwartz D.C."/>
            <person name="Tanaka T."/>
            <person name="Wu J."/>
            <person name="Zhou S."/>
            <person name="Childs K.L."/>
            <person name="Davidson R.M."/>
            <person name="Lin H."/>
            <person name="Quesada-Ocampo L."/>
            <person name="Vaillancourt B."/>
            <person name="Sakai H."/>
            <person name="Lee S.S."/>
            <person name="Kim J."/>
            <person name="Numa H."/>
            <person name="Itoh T."/>
            <person name="Buell C.R."/>
            <person name="Matsumoto T."/>
        </authorList>
    </citation>
    <scope>NUCLEOTIDE SEQUENCE [LARGE SCALE GENOMIC DNA]</scope>
    <source>
        <strain evidence="3">cv. Nipponbare</strain>
    </source>
</reference>
<dbReference type="EMBL" id="AP014961">
    <property type="protein sequence ID" value="BAS94999.1"/>
    <property type="molecule type" value="Genomic_DNA"/>
</dbReference>
<feature type="region of interest" description="Disordered" evidence="1">
    <location>
        <begin position="1"/>
        <end position="65"/>
    </location>
</feature>